<dbReference type="PANTHER" id="PTHR19306">
    <property type="entry name" value="STRUCTURAL MAINTENANCE OF CHROMOSOMES 5,6 SMC5, SMC6"/>
    <property type="match status" value="1"/>
</dbReference>
<keyword evidence="11" id="KW-0539">Nucleus</keyword>
<keyword evidence="5" id="KW-0547">Nucleotide-binding</keyword>
<keyword evidence="15" id="KW-1185">Reference proteome</keyword>
<reference evidence="14 15" key="1">
    <citation type="submission" date="2020-12" db="EMBL/GenBank/DDBJ databases">
        <title>Metabolic potential, ecology and presence of endohyphal bacteria is reflected in genomic diversity of Mucoromycotina.</title>
        <authorList>
            <person name="Muszewska A."/>
            <person name="Okrasinska A."/>
            <person name="Steczkiewicz K."/>
            <person name="Drgas O."/>
            <person name="Orlowska M."/>
            <person name="Perlinska-Lenart U."/>
            <person name="Aleksandrzak-Piekarczyk T."/>
            <person name="Szatraj K."/>
            <person name="Zielenkiewicz U."/>
            <person name="Pilsyk S."/>
            <person name="Malc E."/>
            <person name="Mieczkowski P."/>
            <person name="Kruszewska J.S."/>
            <person name="Biernat P."/>
            <person name="Pawlowska J."/>
        </authorList>
    </citation>
    <scope>NUCLEOTIDE SEQUENCE [LARGE SCALE GENOMIC DNA]</scope>
    <source>
        <strain evidence="14 15">CBS 142.35</strain>
    </source>
</reference>
<keyword evidence="9" id="KW-0233">DNA recombination</keyword>
<name>A0A8H7VI11_9FUNG</name>
<keyword evidence="4" id="KW-0158">Chromosome</keyword>
<dbReference type="Pfam" id="PF13476">
    <property type="entry name" value="AAA_23"/>
    <property type="match status" value="1"/>
</dbReference>
<feature type="domain" description="Rad50/SbcC-type AAA" evidence="13">
    <location>
        <begin position="10"/>
        <end position="276"/>
    </location>
</feature>
<evidence type="ECO:0000256" key="7">
    <source>
        <dbReference type="ARBA" id="ARBA00022840"/>
    </source>
</evidence>
<proteinExistence type="inferred from homology"/>
<dbReference type="GO" id="GO:0035861">
    <property type="term" value="C:site of double-strand break"/>
    <property type="evidence" value="ECO:0007669"/>
    <property type="project" value="TreeGrafter"/>
</dbReference>
<dbReference type="GO" id="GO:0051276">
    <property type="term" value="P:chromosome organization"/>
    <property type="evidence" value="ECO:0007669"/>
    <property type="project" value="InterPro"/>
</dbReference>
<accession>A0A8H7VI11</accession>
<comment type="caution">
    <text evidence="14">The sequence shown here is derived from an EMBL/GenBank/DDBJ whole genome shotgun (WGS) entry which is preliminary data.</text>
</comment>
<protein>
    <recommendedName>
        <fullName evidence="13">Rad50/SbcC-type AAA domain-containing protein</fullName>
    </recommendedName>
</protein>
<dbReference type="GO" id="GO:0005634">
    <property type="term" value="C:nucleus"/>
    <property type="evidence" value="ECO:0007669"/>
    <property type="project" value="UniProtKB-SubCell"/>
</dbReference>
<dbReference type="GO" id="GO:0005524">
    <property type="term" value="F:ATP binding"/>
    <property type="evidence" value="ECO:0007669"/>
    <property type="project" value="UniProtKB-KW"/>
</dbReference>
<dbReference type="SUPFAM" id="SSF52540">
    <property type="entry name" value="P-loop containing nucleoside triphosphate hydrolases"/>
    <property type="match status" value="1"/>
</dbReference>
<comment type="similarity">
    <text evidence="3">Belongs to the SMC family. SMC6 subfamily.</text>
</comment>
<evidence type="ECO:0000256" key="11">
    <source>
        <dbReference type="ARBA" id="ARBA00023242"/>
    </source>
</evidence>
<evidence type="ECO:0000256" key="2">
    <source>
        <dbReference type="ARBA" id="ARBA00004286"/>
    </source>
</evidence>
<evidence type="ECO:0000256" key="6">
    <source>
        <dbReference type="ARBA" id="ARBA00022763"/>
    </source>
</evidence>
<comment type="subcellular location">
    <subcellularLocation>
        <location evidence="2">Chromosome</location>
    </subcellularLocation>
    <subcellularLocation>
        <location evidence="1">Nucleus</location>
    </subcellularLocation>
</comment>
<keyword evidence="10" id="KW-0234">DNA repair</keyword>
<dbReference type="GO" id="GO:0003697">
    <property type="term" value="F:single-stranded DNA binding"/>
    <property type="evidence" value="ECO:0007669"/>
    <property type="project" value="TreeGrafter"/>
</dbReference>
<evidence type="ECO:0000256" key="8">
    <source>
        <dbReference type="ARBA" id="ARBA00023054"/>
    </source>
</evidence>
<gene>
    <name evidence="14" type="ORF">INT45_012391</name>
</gene>
<dbReference type="Gene3D" id="3.40.50.300">
    <property type="entry name" value="P-loop containing nucleotide triphosphate hydrolases"/>
    <property type="match status" value="1"/>
</dbReference>
<dbReference type="GO" id="GO:0000724">
    <property type="term" value="P:double-strand break repair via homologous recombination"/>
    <property type="evidence" value="ECO:0007669"/>
    <property type="project" value="TreeGrafter"/>
</dbReference>
<evidence type="ECO:0000256" key="12">
    <source>
        <dbReference type="SAM" id="Coils"/>
    </source>
</evidence>
<evidence type="ECO:0000259" key="13">
    <source>
        <dbReference type="Pfam" id="PF13476"/>
    </source>
</evidence>
<dbReference type="GO" id="GO:0030915">
    <property type="term" value="C:Smc5-Smc6 complex"/>
    <property type="evidence" value="ECO:0007669"/>
    <property type="project" value="TreeGrafter"/>
</dbReference>
<dbReference type="GO" id="GO:0016887">
    <property type="term" value="F:ATP hydrolysis activity"/>
    <property type="evidence" value="ECO:0007669"/>
    <property type="project" value="InterPro"/>
</dbReference>
<evidence type="ECO:0000256" key="10">
    <source>
        <dbReference type="ARBA" id="ARBA00023204"/>
    </source>
</evidence>
<dbReference type="AlphaFoldDB" id="A0A8H7VI11"/>
<evidence type="ECO:0000256" key="3">
    <source>
        <dbReference type="ARBA" id="ARBA00006793"/>
    </source>
</evidence>
<keyword evidence="8 12" id="KW-0175">Coiled coil</keyword>
<dbReference type="EMBL" id="JAEPRB010000114">
    <property type="protein sequence ID" value="KAG2221270.1"/>
    <property type="molecule type" value="Genomic_DNA"/>
</dbReference>
<dbReference type="GO" id="GO:0003684">
    <property type="term" value="F:damaged DNA binding"/>
    <property type="evidence" value="ECO:0007669"/>
    <property type="project" value="TreeGrafter"/>
</dbReference>
<evidence type="ECO:0000256" key="1">
    <source>
        <dbReference type="ARBA" id="ARBA00004123"/>
    </source>
</evidence>
<evidence type="ECO:0000313" key="14">
    <source>
        <dbReference type="EMBL" id="KAG2221270.1"/>
    </source>
</evidence>
<dbReference type="Proteomes" id="UP000646827">
    <property type="component" value="Unassembled WGS sequence"/>
</dbReference>
<keyword evidence="7" id="KW-0067">ATP-binding</keyword>
<evidence type="ECO:0000256" key="9">
    <source>
        <dbReference type="ARBA" id="ARBA00023172"/>
    </source>
</evidence>
<feature type="non-terminal residue" evidence="14">
    <location>
        <position position="628"/>
    </location>
</feature>
<feature type="coiled-coil region" evidence="12">
    <location>
        <begin position="326"/>
        <end position="431"/>
    </location>
</feature>
<dbReference type="InterPro" id="IPR038729">
    <property type="entry name" value="Rad50/SbcC_AAA"/>
</dbReference>
<dbReference type="PANTHER" id="PTHR19306:SF6">
    <property type="entry name" value="STRUCTURAL MAINTENANCE OF CHROMOSOMES PROTEIN 6"/>
    <property type="match status" value="1"/>
</dbReference>
<keyword evidence="6" id="KW-0227">DNA damage</keyword>
<dbReference type="OrthoDB" id="10072614at2759"/>
<feature type="coiled-coil region" evidence="12">
    <location>
        <begin position="249"/>
        <end position="297"/>
    </location>
</feature>
<dbReference type="SUPFAM" id="SSF75553">
    <property type="entry name" value="Smc hinge domain"/>
    <property type="match status" value="1"/>
</dbReference>
<evidence type="ECO:0000313" key="15">
    <source>
        <dbReference type="Proteomes" id="UP000646827"/>
    </source>
</evidence>
<evidence type="ECO:0000256" key="5">
    <source>
        <dbReference type="ARBA" id="ARBA00022741"/>
    </source>
</evidence>
<evidence type="ECO:0000256" key="4">
    <source>
        <dbReference type="ARBA" id="ARBA00022454"/>
    </source>
</evidence>
<sequence>KYSESGTISRVEMCNFMCHTYLQIDLGPKINFVIGHNGSGKSAIMTALTVALGAKASSTNRGKNLSALIREGANAALITVHITNKGPDAYRHEIYGDTIIIERKILKDGSGQYKIKNSSGKTISLKREELTTICDHMSIQVDNPLIVLSQDNAREFLNSSSPKDKYKLFMRGTQLTALHDDYDEIGEKLTTTDTIIDRKRRAIPDLRKKADETKLRYDEALERDKLEDQLEVLSNELAWVQVIMKEKEVALSQKNRDAAERQVIQAKEKLVAVKSKVDHFNEELEEAKRQSDEYQASISLNVEGKRQENRLKVEAEIRRQDVQSDINKINSLVKSTKTRVAQLENTIQVETAKQEASSQAINDERLEKLNTLQRTKEQKEQASRQYKNELGDIEVKLSELTAERNSFANKFDQKERQRKSVRDKMDSLRQQKSNTLRAFGRFMPEVLHDINEERGWTRKPVGPFGRFVTLKNPEYTETMELVLGKVLNSFVVETYDDRRRLTRILERRNMSDTIVLVSRYDLFDYSRGEPDPKYLTMLRALEFKDEWVKRQLIVARDIEKCLLIKERIDAQHIMEGGGPENVKQCYTSRAQKITGHQGLKVDSLNRYNGPPRFKQDIEPEIRQVVFIF</sequence>
<dbReference type="InterPro" id="IPR036277">
    <property type="entry name" value="SMC_hinge_sf"/>
</dbReference>
<dbReference type="InterPro" id="IPR027417">
    <property type="entry name" value="P-loop_NTPase"/>
</dbReference>
<organism evidence="14 15">
    <name type="scientific">Circinella minor</name>
    <dbReference type="NCBI Taxonomy" id="1195481"/>
    <lineage>
        <taxon>Eukaryota</taxon>
        <taxon>Fungi</taxon>
        <taxon>Fungi incertae sedis</taxon>
        <taxon>Mucoromycota</taxon>
        <taxon>Mucoromycotina</taxon>
        <taxon>Mucoromycetes</taxon>
        <taxon>Mucorales</taxon>
        <taxon>Lichtheimiaceae</taxon>
        <taxon>Circinella</taxon>
    </lineage>
</organism>